<evidence type="ECO:0000313" key="3">
    <source>
        <dbReference type="EMBL" id="PWS33071.1"/>
    </source>
</evidence>
<dbReference type="GO" id="GO:0016491">
    <property type="term" value="F:oxidoreductase activity"/>
    <property type="evidence" value="ECO:0007669"/>
    <property type="project" value="UniProtKB-KW"/>
</dbReference>
<dbReference type="OrthoDB" id="9788235at2"/>
<evidence type="ECO:0000313" key="4">
    <source>
        <dbReference type="Proteomes" id="UP000245391"/>
    </source>
</evidence>
<evidence type="ECO:0000256" key="1">
    <source>
        <dbReference type="ARBA" id="ARBA00006484"/>
    </source>
</evidence>
<dbReference type="FunFam" id="3.40.50.720:FF:000084">
    <property type="entry name" value="Short-chain dehydrogenase reductase"/>
    <property type="match status" value="1"/>
</dbReference>
<evidence type="ECO:0000256" key="2">
    <source>
        <dbReference type="ARBA" id="ARBA00023002"/>
    </source>
</evidence>
<gene>
    <name evidence="3" type="ORF">DF947_00040</name>
</gene>
<dbReference type="Pfam" id="PF13561">
    <property type="entry name" value="adh_short_C2"/>
    <property type="match status" value="1"/>
</dbReference>
<dbReference type="PRINTS" id="PR00080">
    <property type="entry name" value="SDRFAMILY"/>
</dbReference>
<dbReference type="InterPro" id="IPR036291">
    <property type="entry name" value="NAD(P)-bd_dom_sf"/>
</dbReference>
<protein>
    <submittedName>
        <fullName evidence="3">Oxidoreductase</fullName>
    </submittedName>
</protein>
<sequence length="249" mass="25411">MKKLENKIAVVTGASKGIGAGIAKSLAAAGASVVVNYASAKAGADQVVEEINAAGGKAIAIQGNVSSVSDLDKLFEETHNTFGAVDILVNNAGVYQFGAIEEITAEDFHRQFDTNVLGLLLSTQGALKHFNSAGGSIINIGSAVTAITPVASSIYTATKGAVDSITHVLAKELGAKKIRVNSINPGMVETEGTHTAGFIGSDFQKEAIASTPLGRGGNPDDIADVAVFLASEDSRWLSGEILIASGGVR</sequence>
<organism evidence="3 4">
    <name type="scientific">Pedobacter paludis</name>
    <dbReference type="NCBI Taxonomy" id="2203212"/>
    <lineage>
        <taxon>Bacteria</taxon>
        <taxon>Pseudomonadati</taxon>
        <taxon>Bacteroidota</taxon>
        <taxon>Sphingobacteriia</taxon>
        <taxon>Sphingobacteriales</taxon>
        <taxon>Sphingobacteriaceae</taxon>
        <taxon>Pedobacter</taxon>
    </lineage>
</organism>
<keyword evidence="2" id="KW-0560">Oxidoreductase</keyword>
<comment type="similarity">
    <text evidence="1">Belongs to the short-chain dehydrogenases/reductases (SDR) family.</text>
</comment>
<dbReference type="RefSeq" id="WP_109927660.1">
    <property type="nucleotide sequence ID" value="NZ_QGNY01000001.1"/>
</dbReference>
<proteinExistence type="inferred from homology"/>
<dbReference type="NCBIfam" id="NF005559">
    <property type="entry name" value="PRK07231.1"/>
    <property type="match status" value="1"/>
</dbReference>
<dbReference type="AlphaFoldDB" id="A0A317F1L3"/>
<dbReference type="InterPro" id="IPR020904">
    <property type="entry name" value="Sc_DH/Rdtase_CS"/>
</dbReference>
<dbReference type="Gene3D" id="3.40.50.720">
    <property type="entry name" value="NAD(P)-binding Rossmann-like Domain"/>
    <property type="match status" value="1"/>
</dbReference>
<comment type="caution">
    <text evidence="3">The sequence shown here is derived from an EMBL/GenBank/DDBJ whole genome shotgun (WGS) entry which is preliminary data.</text>
</comment>
<dbReference type="Proteomes" id="UP000245391">
    <property type="component" value="Unassembled WGS sequence"/>
</dbReference>
<dbReference type="PANTHER" id="PTHR43639:SF1">
    <property type="entry name" value="SHORT-CHAIN DEHYDROGENASE_REDUCTASE FAMILY PROTEIN"/>
    <property type="match status" value="1"/>
</dbReference>
<dbReference type="PANTHER" id="PTHR43639">
    <property type="entry name" value="OXIDOREDUCTASE, SHORT-CHAIN DEHYDROGENASE/REDUCTASE FAMILY (AFU_ORTHOLOGUE AFUA_5G02870)"/>
    <property type="match status" value="1"/>
</dbReference>
<dbReference type="PRINTS" id="PR00081">
    <property type="entry name" value="GDHRDH"/>
</dbReference>
<dbReference type="EMBL" id="QGNY01000001">
    <property type="protein sequence ID" value="PWS33071.1"/>
    <property type="molecule type" value="Genomic_DNA"/>
</dbReference>
<dbReference type="SUPFAM" id="SSF51735">
    <property type="entry name" value="NAD(P)-binding Rossmann-fold domains"/>
    <property type="match status" value="1"/>
</dbReference>
<accession>A0A317F1L3</accession>
<keyword evidence="4" id="KW-1185">Reference proteome</keyword>
<reference evidence="4" key="1">
    <citation type="submission" date="2018-05" db="EMBL/GenBank/DDBJ databases">
        <title>Pedobacter paludis sp. nov., isolated from wetland soil.</title>
        <authorList>
            <person name="Zhang Y."/>
        </authorList>
    </citation>
    <scope>NUCLEOTIDE SEQUENCE [LARGE SCALE GENOMIC DNA]</scope>
    <source>
        <strain evidence="4">R-8</strain>
    </source>
</reference>
<dbReference type="PROSITE" id="PS00061">
    <property type="entry name" value="ADH_SHORT"/>
    <property type="match status" value="1"/>
</dbReference>
<name>A0A317F1L3_9SPHI</name>
<dbReference type="InterPro" id="IPR002347">
    <property type="entry name" value="SDR_fam"/>
</dbReference>